<dbReference type="InterPro" id="IPR029057">
    <property type="entry name" value="PRTase-like"/>
</dbReference>
<feature type="domain" description="Phosphoribosyltransferase" evidence="1">
    <location>
        <begin position="12"/>
        <end position="186"/>
    </location>
</feature>
<organism evidence="2 3">
    <name type="scientific">Maritimibacter fusiformis</name>
    <dbReference type="NCBI Taxonomy" id="2603819"/>
    <lineage>
        <taxon>Bacteria</taxon>
        <taxon>Pseudomonadati</taxon>
        <taxon>Pseudomonadota</taxon>
        <taxon>Alphaproteobacteria</taxon>
        <taxon>Rhodobacterales</taxon>
        <taxon>Roseobacteraceae</taxon>
        <taxon>Maritimibacter</taxon>
    </lineage>
</organism>
<dbReference type="AlphaFoldDB" id="A0A5D0RKF1"/>
<dbReference type="Gene3D" id="3.40.50.2020">
    <property type="match status" value="1"/>
</dbReference>
<dbReference type="GO" id="GO:0016757">
    <property type="term" value="F:glycosyltransferase activity"/>
    <property type="evidence" value="ECO:0007669"/>
    <property type="project" value="UniProtKB-KW"/>
</dbReference>
<evidence type="ECO:0000313" key="2">
    <source>
        <dbReference type="EMBL" id="TYB81982.1"/>
    </source>
</evidence>
<keyword evidence="3" id="KW-1185">Reference proteome</keyword>
<gene>
    <name evidence="2" type="ORF">FVF75_04390</name>
</gene>
<evidence type="ECO:0000313" key="3">
    <source>
        <dbReference type="Proteomes" id="UP000322080"/>
    </source>
</evidence>
<name>A0A5D0RKF1_9RHOB</name>
<dbReference type="EMBL" id="VSIY01000004">
    <property type="protein sequence ID" value="TYB81982.1"/>
    <property type="molecule type" value="Genomic_DNA"/>
</dbReference>
<dbReference type="CDD" id="cd06223">
    <property type="entry name" value="PRTases_typeI"/>
    <property type="match status" value="1"/>
</dbReference>
<dbReference type="Pfam" id="PF00156">
    <property type="entry name" value="Pribosyltran"/>
    <property type="match status" value="1"/>
</dbReference>
<keyword evidence="2" id="KW-0328">Glycosyltransferase</keyword>
<reference evidence="2 3" key="1">
    <citation type="submission" date="2019-08" db="EMBL/GenBank/DDBJ databases">
        <title>Identification of a novel species of the genus Boseongicola.</title>
        <authorList>
            <person name="Zhang X.-Q."/>
        </authorList>
    </citation>
    <scope>NUCLEOTIDE SEQUENCE [LARGE SCALE GENOMIC DNA]</scope>
    <source>
        <strain evidence="2 3">HY14</strain>
    </source>
</reference>
<dbReference type="Gene3D" id="3.30.1310.20">
    <property type="entry name" value="PRTase-like"/>
    <property type="match status" value="1"/>
</dbReference>
<dbReference type="SUPFAM" id="SSF53271">
    <property type="entry name" value="PRTase-like"/>
    <property type="match status" value="1"/>
</dbReference>
<proteinExistence type="predicted"/>
<comment type="caution">
    <text evidence="2">The sequence shown here is derived from an EMBL/GenBank/DDBJ whole genome shotgun (WGS) entry which is preliminary data.</text>
</comment>
<dbReference type="RefSeq" id="WP_148376603.1">
    <property type="nucleotide sequence ID" value="NZ_VSIY01000004.1"/>
</dbReference>
<keyword evidence="2" id="KW-0808">Transferase</keyword>
<accession>A0A5D0RKF1</accession>
<evidence type="ECO:0000259" key="1">
    <source>
        <dbReference type="Pfam" id="PF00156"/>
    </source>
</evidence>
<protein>
    <submittedName>
        <fullName evidence="2">Phosphoribosyltransferase</fullName>
    </submittedName>
</protein>
<dbReference type="InterPro" id="IPR000836">
    <property type="entry name" value="PRTase_dom"/>
</dbReference>
<dbReference type="Proteomes" id="UP000322080">
    <property type="component" value="Unassembled WGS sequence"/>
</dbReference>
<sequence>MFANRTEAGKRLAEALGGRKLTRPVVLALPRGGVPVAIPVADRLDAPLDLLMVRKIGAPGNPELAAGAVVNGPAHQVDFNPGVLRGLGLTPADFDAAVQEKLAEIAARRKLWLAGRAPVDVAGRSVIVVDDGIATGSTMRAALKGLAGKGAAEVILAIPVAPEDTLADLEALADHVLCLETPEHFYAVGAHYADFGQVADDTVTAQMADRRETGQ</sequence>